<evidence type="ECO:0000313" key="2">
    <source>
        <dbReference type="Proteomes" id="UP000254100"/>
    </source>
</evidence>
<proteinExistence type="predicted"/>
<sequence length="333" mass="39041">MEGIQWQVSLSDQDTITLNIGDYTSIFNEYETLEEAWLNGIFHFFQKRKSSTQDVKIIDVNNDEVLSSKAYTAFMITNETIENEHALSASSLLCKSLSRRLKNDFEVAGYYHSINQLLEDLLDRINDDLPLKLKPYDEKLFLKQLMFDYELTEDYSRRIHRILKVLPLLINEMNQISNNRTLLIYMYPEANLSVKEQRLLKDFLNDLDLPIIVLTGSIHFLADSLNAMNYLKNDKQILTQSFIDTLVWDAPINFTEDDIKHSLTQFLNQYHEKFELNPTISNYALNDIMLFTDCDIYTGIQFLRYCRHPFALDLDYDKLPSPLACYIKDIYKG</sequence>
<dbReference type="EMBL" id="UHDT01000001">
    <property type="protein sequence ID" value="SUM57372.1"/>
    <property type="molecule type" value="Genomic_DNA"/>
</dbReference>
<accession>A0A380GSF8</accession>
<dbReference type="AlphaFoldDB" id="A0A380GSF8"/>
<dbReference type="Proteomes" id="UP000254100">
    <property type="component" value="Unassembled WGS sequence"/>
</dbReference>
<dbReference type="OrthoDB" id="2963047at2"/>
<organism evidence="1 2">
    <name type="scientific">Staphylococcus microti</name>
    <dbReference type="NCBI Taxonomy" id="569857"/>
    <lineage>
        <taxon>Bacteria</taxon>
        <taxon>Bacillati</taxon>
        <taxon>Bacillota</taxon>
        <taxon>Bacilli</taxon>
        <taxon>Bacillales</taxon>
        <taxon>Staphylococcaceae</taxon>
        <taxon>Staphylococcus</taxon>
    </lineage>
</organism>
<name>A0A380GSF8_9STAP</name>
<gene>
    <name evidence="1" type="ORF">NCTC13832_01046</name>
</gene>
<evidence type="ECO:0000313" key="1">
    <source>
        <dbReference type="EMBL" id="SUM57372.1"/>
    </source>
</evidence>
<protein>
    <submittedName>
        <fullName evidence="1">Uncharacterized protein</fullName>
    </submittedName>
</protein>
<dbReference type="RefSeq" id="WP_044361498.1">
    <property type="nucleotide sequence ID" value="NZ_JXWY01000132.1"/>
</dbReference>
<reference evidence="1 2" key="1">
    <citation type="submission" date="2018-06" db="EMBL/GenBank/DDBJ databases">
        <authorList>
            <consortium name="Pathogen Informatics"/>
            <person name="Doyle S."/>
        </authorList>
    </citation>
    <scope>NUCLEOTIDE SEQUENCE [LARGE SCALE GENOMIC DNA]</scope>
    <source>
        <strain evidence="1 2">NCTC13832</strain>
    </source>
</reference>